<keyword evidence="2" id="KW-0678">Repressor</keyword>
<dbReference type="PANTHER" id="PTHR47257:SF1">
    <property type="entry name" value="PH-RESPONSE TRANSCRIPTION FACTOR PACC_RIM101"/>
    <property type="match status" value="1"/>
</dbReference>
<dbReference type="AlphaFoldDB" id="A0A1E3QN49"/>
<dbReference type="EMBL" id="KV454433">
    <property type="protein sequence ID" value="ODQ79101.1"/>
    <property type="molecule type" value="Genomic_DNA"/>
</dbReference>
<keyword evidence="5 9" id="KW-0863">Zinc-finger</keyword>
<dbReference type="PANTHER" id="PTHR47257">
    <property type="entry name" value="PH-RESPONSE TRANSCRIPTION FACTOR PACC/RIM101"/>
    <property type="match status" value="1"/>
</dbReference>
<proteinExistence type="inferred from homology"/>
<evidence type="ECO:0000256" key="1">
    <source>
        <dbReference type="ARBA" id="ARBA00004123"/>
    </source>
</evidence>
<dbReference type="GO" id="GO:0005634">
    <property type="term" value="C:nucleus"/>
    <property type="evidence" value="ECO:0007669"/>
    <property type="project" value="UniProtKB-SubCell"/>
</dbReference>
<dbReference type="Gene3D" id="3.30.160.60">
    <property type="entry name" value="Classic Zinc Finger"/>
    <property type="match status" value="2"/>
</dbReference>
<evidence type="ECO:0000256" key="3">
    <source>
        <dbReference type="ARBA" id="ARBA00022723"/>
    </source>
</evidence>
<dbReference type="InterPro" id="IPR050806">
    <property type="entry name" value="pacC/RIM101"/>
</dbReference>
<reference evidence="13" key="1">
    <citation type="submission" date="2016-05" db="EMBL/GenBank/DDBJ databases">
        <title>Comparative genomics of biotechnologically important yeasts.</title>
        <authorList>
            <consortium name="DOE Joint Genome Institute"/>
            <person name="Riley R."/>
            <person name="Haridas S."/>
            <person name="Wolfe K.H."/>
            <person name="Lopes M.R."/>
            <person name="Hittinger C.T."/>
            <person name="Goker M."/>
            <person name="Salamov A."/>
            <person name="Wisecaver J."/>
            <person name="Long T.M."/>
            <person name="Aerts A.L."/>
            <person name="Barry K."/>
            <person name="Choi C."/>
            <person name="Clum A."/>
            <person name="Coughlan A.Y."/>
            <person name="Deshpande S."/>
            <person name="Douglass A.P."/>
            <person name="Hanson S.J."/>
            <person name="Klenk H.-P."/>
            <person name="Labutti K."/>
            <person name="Lapidus A."/>
            <person name="Lindquist E."/>
            <person name="Lipzen A."/>
            <person name="Meier-Kolthoff J.P."/>
            <person name="Ohm R.A."/>
            <person name="Otillar R.P."/>
            <person name="Pangilinan J."/>
            <person name="Peng Y."/>
            <person name="Rokas A."/>
            <person name="Rosa C.A."/>
            <person name="Scheuner C."/>
            <person name="Sibirny A.A."/>
            <person name="Slot J.C."/>
            <person name="Stielow J.B."/>
            <person name="Sun H."/>
            <person name="Kurtzman C.P."/>
            <person name="Blackwell M."/>
            <person name="Grigoriev I.V."/>
            <person name="Jeffries T.W."/>
        </authorList>
    </citation>
    <scope>NUCLEOTIDE SEQUENCE [LARGE SCALE GENOMIC DNA]</scope>
    <source>
        <strain evidence="13">NRRL Y-12698</strain>
    </source>
</reference>
<keyword evidence="4" id="KW-0677">Repeat</keyword>
<evidence type="ECO:0000256" key="9">
    <source>
        <dbReference type="PROSITE-ProRule" id="PRU00042"/>
    </source>
</evidence>
<evidence type="ECO:0000256" key="5">
    <source>
        <dbReference type="ARBA" id="ARBA00022771"/>
    </source>
</evidence>
<evidence type="ECO:0000256" key="4">
    <source>
        <dbReference type="ARBA" id="ARBA00022737"/>
    </source>
</evidence>
<evidence type="ECO:0000259" key="11">
    <source>
        <dbReference type="PROSITE" id="PS50157"/>
    </source>
</evidence>
<keyword evidence="3" id="KW-0479">Metal-binding</keyword>
<dbReference type="InterPro" id="IPR013087">
    <property type="entry name" value="Znf_C2H2_type"/>
</dbReference>
<sequence>MSTAFQSVFDEATLNFDYTQNDYPPAGSAEGQFDYNVHPVSFLYPTSMDDSPAFSNMSSASTPSGLTTAIPHHDVSLTPESTISPKSYNSPVGVSPDSSVDCQSNERSPYIQSGFKGYNQINEQIYPQMFNQPPQQVLPPLNLNGSDMVPAIHYPRLSDMPTFAPFPEQSLPHAEASYQQTPVSSVVSASPPKYRSKKSAGPFPCKWIDCKLLFADGSDLYNHLCDDHIGRKSLQNLSLVCHWGTCQVSTVKRDHITSHLRVHVPWKPYACDLCDKGFKRPQDLKKHAKVHDEENDENSAEPEAGFSNVPMASRKRDVEQIAGFYHSLKKMKVEPTYGETIFHELNNFNVSFMNSAVPTDVPVNKQQSLESTYLPAYTGVSYMDQPFTRQVNPEELLEVDMFFQSLNSSLDAFSQNPQQLPLFAGNVIPPTSPVYPTFQANLAEQKLQHQPNYGPMAMVNDQMPFESTAYPTCHTYPQVANQRFGQDPTKRFVVGVNQQASSSSPDDGAKERDDDNDLLSGMNSLSLGSKAMSEVDVIKHKALIAKIRGDIAWAIKNMKDAGSTKSVSESETEAANEVEIPKELYPSLVACND</sequence>
<dbReference type="GeneID" id="30148874"/>
<evidence type="ECO:0000313" key="13">
    <source>
        <dbReference type="Proteomes" id="UP000094336"/>
    </source>
</evidence>
<dbReference type="GO" id="GO:0008270">
    <property type="term" value="F:zinc ion binding"/>
    <property type="evidence" value="ECO:0007669"/>
    <property type="project" value="UniProtKB-KW"/>
</dbReference>
<dbReference type="PROSITE" id="PS50157">
    <property type="entry name" value="ZINC_FINGER_C2H2_2"/>
    <property type="match status" value="3"/>
</dbReference>
<accession>A0A1E3QN49</accession>
<feature type="domain" description="C2H2-type" evidence="11">
    <location>
        <begin position="203"/>
        <end position="233"/>
    </location>
</feature>
<dbReference type="SMART" id="SM00355">
    <property type="entry name" value="ZnF_C2H2"/>
    <property type="match status" value="3"/>
</dbReference>
<dbReference type="GO" id="GO:0045944">
    <property type="term" value="P:positive regulation of transcription by RNA polymerase II"/>
    <property type="evidence" value="ECO:0007669"/>
    <property type="project" value="TreeGrafter"/>
</dbReference>
<feature type="compositionally biased region" description="Low complexity" evidence="10">
    <location>
        <begin position="90"/>
        <end position="101"/>
    </location>
</feature>
<evidence type="ECO:0000256" key="8">
    <source>
        <dbReference type="ARBA" id="ARBA00038089"/>
    </source>
</evidence>
<feature type="region of interest" description="Disordered" evidence="10">
    <location>
        <begin position="286"/>
        <end position="311"/>
    </location>
</feature>
<comment type="similarity">
    <text evidence="8">Belongs to the pacC/RIM101 family.</text>
</comment>
<dbReference type="GO" id="GO:0000981">
    <property type="term" value="F:DNA-binding transcription factor activity, RNA polymerase II-specific"/>
    <property type="evidence" value="ECO:0007669"/>
    <property type="project" value="UniProtKB-ARBA"/>
</dbReference>
<dbReference type="SUPFAM" id="SSF57667">
    <property type="entry name" value="beta-beta-alpha zinc fingers"/>
    <property type="match status" value="2"/>
</dbReference>
<dbReference type="OrthoDB" id="6155966at2759"/>
<feature type="region of interest" description="Disordered" evidence="10">
    <location>
        <begin position="498"/>
        <end position="522"/>
    </location>
</feature>
<keyword evidence="6" id="KW-0862">Zinc</keyword>
<dbReference type="Pfam" id="PF00096">
    <property type="entry name" value="zf-C2H2"/>
    <property type="match status" value="1"/>
</dbReference>
<evidence type="ECO:0000256" key="6">
    <source>
        <dbReference type="ARBA" id="ARBA00022833"/>
    </source>
</evidence>
<protein>
    <recommendedName>
        <fullName evidence="11">C2H2-type domain-containing protein</fullName>
    </recommendedName>
</protein>
<feature type="region of interest" description="Disordered" evidence="10">
    <location>
        <begin position="54"/>
        <end position="105"/>
    </location>
</feature>
<feature type="compositionally biased region" description="Polar residues" evidence="10">
    <location>
        <begin position="54"/>
        <end position="67"/>
    </location>
</feature>
<feature type="domain" description="C2H2-type" evidence="11">
    <location>
        <begin position="239"/>
        <end position="268"/>
    </location>
</feature>
<organism evidence="12 13">
    <name type="scientific">Babjeviella inositovora NRRL Y-12698</name>
    <dbReference type="NCBI Taxonomy" id="984486"/>
    <lineage>
        <taxon>Eukaryota</taxon>
        <taxon>Fungi</taxon>
        <taxon>Dikarya</taxon>
        <taxon>Ascomycota</taxon>
        <taxon>Saccharomycotina</taxon>
        <taxon>Pichiomycetes</taxon>
        <taxon>Serinales incertae sedis</taxon>
        <taxon>Babjeviella</taxon>
    </lineage>
</organism>
<evidence type="ECO:0000256" key="2">
    <source>
        <dbReference type="ARBA" id="ARBA00022491"/>
    </source>
</evidence>
<dbReference type="STRING" id="984486.A0A1E3QN49"/>
<evidence type="ECO:0000313" key="12">
    <source>
        <dbReference type="EMBL" id="ODQ79101.1"/>
    </source>
</evidence>
<feature type="domain" description="C2H2-type" evidence="11">
    <location>
        <begin position="269"/>
        <end position="296"/>
    </location>
</feature>
<keyword evidence="13" id="KW-1185">Reference proteome</keyword>
<dbReference type="GO" id="GO:0000978">
    <property type="term" value="F:RNA polymerase II cis-regulatory region sequence-specific DNA binding"/>
    <property type="evidence" value="ECO:0007669"/>
    <property type="project" value="UniProtKB-ARBA"/>
</dbReference>
<dbReference type="RefSeq" id="XP_018984429.1">
    <property type="nucleotide sequence ID" value="XM_019131021.1"/>
</dbReference>
<dbReference type="FunFam" id="3.30.160.60:FF:000072">
    <property type="entry name" value="zinc finger protein 143 isoform X1"/>
    <property type="match status" value="1"/>
</dbReference>
<keyword evidence="7" id="KW-0539">Nucleus</keyword>
<dbReference type="Proteomes" id="UP000094336">
    <property type="component" value="Unassembled WGS sequence"/>
</dbReference>
<evidence type="ECO:0000256" key="10">
    <source>
        <dbReference type="SAM" id="MobiDB-lite"/>
    </source>
</evidence>
<feature type="compositionally biased region" description="Polar residues" evidence="10">
    <location>
        <begin position="78"/>
        <end position="89"/>
    </location>
</feature>
<name>A0A1E3QN49_9ASCO</name>
<gene>
    <name evidence="12" type="ORF">BABINDRAFT_176675</name>
</gene>
<dbReference type="PROSITE" id="PS00028">
    <property type="entry name" value="ZINC_FINGER_C2H2_1"/>
    <property type="match status" value="2"/>
</dbReference>
<evidence type="ECO:0000256" key="7">
    <source>
        <dbReference type="ARBA" id="ARBA00023242"/>
    </source>
</evidence>
<dbReference type="InterPro" id="IPR036236">
    <property type="entry name" value="Znf_C2H2_sf"/>
</dbReference>
<comment type="subcellular location">
    <subcellularLocation>
        <location evidence="1">Nucleus</location>
    </subcellularLocation>
</comment>